<accession>A0A2V1DRX5</accession>
<proteinExistence type="predicted"/>
<evidence type="ECO:0000313" key="2">
    <source>
        <dbReference type="EMBL" id="PVI00851.1"/>
    </source>
</evidence>
<evidence type="ECO:0000313" key="3">
    <source>
        <dbReference type="Proteomes" id="UP000244855"/>
    </source>
</evidence>
<dbReference type="EMBL" id="KZ805367">
    <property type="protein sequence ID" value="PVI00851.1"/>
    <property type="molecule type" value="Genomic_DNA"/>
</dbReference>
<reference evidence="2 3" key="1">
    <citation type="journal article" date="2018" name="Sci. Rep.">
        <title>Comparative genomics provides insights into the lifestyle and reveals functional heterogeneity of dark septate endophytic fungi.</title>
        <authorList>
            <person name="Knapp D.G."/>
            <person name="Nemeth J.B."/>
            <person name="Barry K."/>
            <person name="Hainaut M."/>
            <person name="Henrissat B."/>
            <person name="Johnson J."/>
            <person name="Kuo A."/>
            <person name="Lim J.H.P."/>
            <person name="Lipzen A."/>
            <person name="Nolan M."/>
            <person name="Ohm R.A."/>
            <person name="Tamas L."/>
            <person name="Grigoriev I.V."/>
            <person name="Spatafora J.W."/>
            <person name="Nagy L.G."/>
            <person name="Kovacs G.M."/>
        </authorList>
    </citation>
    <scope>NUCLEOTIDE SEQUENCE [LARGE SCALE GENOMIC DNA]</scope>
    <source>
        <strain evidence="2 3">DSE2036</strain>
    </source>
</reference>
<feature type="region of interest" description="Disordered" evidence="1">
    <location>
        <begin position="99"/>
        <end position="126"/>
    </location>
</feature>
<gene>
    <name evidence="2" type="ORF">DM02DRAFT_628201</name>
</gene>
<sequence length="301" mass="33693">MARLRSPPDARYSEPLTLRKSATIRQLFRMKSRSLSTSSRTKTSVPYTAQGKTLQPGFHRVGVLPSERPTVEDETSYEDVMTQINEPIRPRDLQDLAGEEPRESVKLDQVQRQEDGTGKSATIEEKSESYNEDFACNTAKTAARLSIDANATVAEADLSSLSPLTISTTTSEPIVGHMFFHTQKGLMKYSERSIGPFKVHIPVTAPPFLEDLTIPYVIALSVSAFVGPRALLLAVWKLMVLLMLYDKARQYWDWGEDRSLDIVLAPVEKGREQGRKILIQTLSFMFEAVLDAKAEVTRSRA</sequence>
<organism evidence="2 3">
    <name type="scientific">Periconia macrospinosa</name>
    <dbReference type="NCBI Taxonomy" id="97972"/>
    <lineage>
        <taxon>Eukaryota</taxon>
        <taxon>Fungi</taxon>
        <taxon>Dikarya</taxon>
        <taxon>Ascomycota</taxon>
        <taxon>Pezizomycotina</taxon>
        <taxon>Dothideomycetes</taxon>
        <taxon>Pleosporomycetidae</taxon>
        <taxon>Pleosporales</taxon>
        <taxon>Massarineae</taxon>
        <taxon>Periconiaceae</taxon>
        <taxon>Periconia</taxon>
    </lineage>
</organism>
<name>A0A2V1DRX5_9PLEO</name>
<dbReference type="Proteomes" id="UP000244855">
    <property type="component" value="Unassembled WGS sequence"/>
</dbReference>
<protein>
    <submittedName>
        <fullName evidence="2">Uncharacterized protein</fullName>
    </submittedName>
</protein>
<keyword evidence="3" id="KW-1185">Reference proteome</keyword>
<dbReference type="AlphaFoldDB" id="A0A2V1DRX5"/>
<evidence type="ECO:0000256" key="1">
    <source>
        <dbReference type="SAM" id="MobiDB-lite"/>
    </source>
</evidence>